<name>A0A564FT78_9HYPH</name>
<dbReference type="InterPro" id="IPR005467">
    <property type="entry name" value="His_kinase_dom"/>
</dbReference>
<sequence>MTPGAGTVTLPGVARAESGPHPDETWPDGTLPEEIQPPNGDEAGGLDPATAALLDAGSVAALLLDGPEGRILHANPAFRALTGYAEAEILGRDLGLLGEAALAPAAGPLEFLATRRDGSSFWAWLAAAPVAGGERRLVQILDVTRRHEAETALTLSRQREALGLLTNSVAHEFNNFLQILIGYIDGLKRRLGDRPEPFIQRAISRSTDATERAAVLTRQLLAFSRKIAPEVRAVDLDLMVAEATEAMRPSLPGRIHLEVARTPDLPFAIANPTQVELALRHIVANACEAMPEGGTVTLSTFRVMPGDRTLQQPNDGAVGLVVSDTGIGMSPEMLARALAPFATSREAGRGAGLAIVHGLMKRQNGTISLDSRPNEGTQVRLVFPAAPRRTMH</sequence>
<dbReference type="PROSITE" id="PS50109">
    <property type="entry name" value="HIS_KIN"/>
    <property type="match status" value="1"/>
</dbReference>
<dbReference type="Gene3D" id="1.10.287.130">
    <property type="match status" value="1"/>
</dbReference>
<dbReference type="CDD" id="cd00130">
    <property type="entry name" value="PAS"/>
    <property type="match status" value="1"/>
</dbReference>
<reference evidence="12" key="2">
    <citation type="journal article" date="2021" name="Front. Microbiol.">
        <title>Comprehensive Comparative Genomics and Phenotyping of Methylobacterium Species.</title>
        <authorList>
            <person name="Alessa O."/>
            <person name="Ogura Y."/>
            <person name="Fujitani Y."/>
            <person name="Takami H."/>
            <person name="Hayashi T."/>
            <person name="Sahin N."/>
            <person name="Tani A."/>
        </authorList>
    </citation>
    <scope>NUCLEOTIDE SEQUENCE</scope>
    <source>
        <strain evidence="12">DSM 22415</strain>
    </source>
</reference>
<evidence type="ECO:0000256" key="2">
    <source>
        <dbReference type="ARBA" id="ARBA00012438"/>
    </source>
</evidence>
<dbReference type="SUPFAM" id="SSF47384">
    <property type="entry name" value="Homodimeric domain of signal transducing histidine kinase"/>
    <property type="match status" value="1"/>
</dbReference>
<feature type="region of interest" description="Disordered" evidence="9">
    <location>
        <begin position="1"/>
        <end position="47"/>
    </location>
</feature>
<evidence type="ECO:0000313" key="15">
    <source>
        <dbReference type="Proteomes" id="UP001055303"/>
    </source>
</evidence>
<evidence type="ECO:0000256" key="5">
    <source>
        <dbReference type="ARBA" id="ARBA00022741"/>
    </source>
</evidence>
<keyword evidence="8" id="KW-0902">Two-component regulatory system</keyword>
<keyword evidence="15" id="KW-1185">Reference proteome</keyword>
<dbReference type="InterPro" id="IPR004358">
    <property type="entry name" value="Sig_transdc_His_kin-like_C"/>
</dbReference>
<dbReference type="Proteomes" id="UP001055303">
    <property type="component" value="Unassembled WGS sequence"/>
</dbReference>
<evidence type="ECO:0000256" key="6">
    <source>
        <dbReference type="ARBA" id="ARBA00022777"/>
    </source>
</evidence>
<keyword evidence="3" id="KW-0597">Phosphoprotein</keyword>
<dbReference type="EMBL" id="BPQI01000044">
    <property type="protein sequence ID" value="GJD55874.1"/>
    <property type="molecule type" value="Genomic_DNA"/>
</dbReference>
<evidence type="ECO:0000256" key="9">
    <source>
        <dbReference type="SAM" id="MobiDB-lite"/>
    </source>
</evidence>
<dbReference type="PROSITE" id="PS50112">
    <property type="entry name" value="PAS"/>
    <property type="match status" value="1"/>
</dbReference>
<dbReference type="PRINTS" id="PR00344">
    <property type="entry name" value="BCTRLSENSOR"/>
</dbReference>
<dbReference type="SUPFAM" id="SSF55785">
    <property type="entry name" value="PYP-like sensor domain (PAS domain)"/>
    <property type="match status" value="1"/>
</dbReference>
<organism evidence="13 14">
    <name type="scientific">Methylobacterium dankookense</name>
    <dbReference type="NCBI Taxonomy" id="560405"/>
    <lineage>
        <taxon>Bacteria</taxon>
        <taxon>Pseudomonadati</taxon>
        <taxon>Pseudomonadota</taxon>
        <taxon>Alphaproteobacteria</taxon>
        <taxon>Hyphomicrobiales</taxon>
        <taxon>Methylobacteriaceae</taxon>
        <taxon>Methylobacterium</taxon>
    </lineage>
</organism>
<feature type="domain" description="Histidine kinase" evidence="10">
    <location>
        <begin position="168"/>
        <end position="387"/>
    </location>
</feature>
<protein>
    <recommendedName>
        <fullName evidence="2">histidine kinase</fullName>
        <ecNumber evidence="2">2.7.13.3</ecNumber>
    </recommendedName>
</protein>
<keyword evidence="5" id="KW-0547">Nucleotide-binding</keyword>
<reference evidence="12" key="3">
    <citation type="submission" date="2021-08" db="EMBL/GenBank/DDBJ databases">
        <authorList>
            <person name="Tani A."/>
            <person name="Ola A."/>
            <person name="Ogura Y."/>
            <person name="Katsura K."/>
            <person name="Hayashi T."/>
        </authorList>
    </citation>
    <scope>NUCLEOTIDE SEQUENCE</scope>
    <source>
        <strain evidence="12">DSM 22415</strain>
    </source>
</reference>
<evidence type="ECO:0000313" key="13">
    <source>
        <dbReference type="EMBL" id="VUF10631.1"/>
    </source>
</evidence>
<dbReference type="InterPro" id="IPR036890">
    <property type="entry name" value="HATPase_C_sf"/>
</dbReference>
<dbReference type="InterPro" id="IPR035965">
    <property type="entry name" value="PAS-like_dom_sf"/>
</dbReference>
<proteinExistence type="predicted"/>
<evidence type="ECO:0000256" key="8">
    <source>
        <dbReference type="ARBA" id="ARBA00023012"/>
    </source>
</evidence>
<dbReference type="InterPro" id="IPR036097">
    <property type="entry name" value="HisK_dim/P_sf"/>
</dbReference>
<evidence type="ECO:0000259" key="10">
    <source>
        <dbReference type="PROSITE" id="PS50109"/>
    </source>
</evidence>
<dbReference type="GO" id="GO:0005524">
    <property type="term" value="F:ATP binding"/>
    <property type="evidence" value="ECO:0007669"/>
    <property type="project" value="UniProtKB-KW"/>
</dbReference>
<gene>
    <name evidence="12" type="ORF">IFDJLNFL_1765</name>
    <name evidence="13" type="ORF">MTDSW087_00299</name>
</gene>
<dbReference type="GO" id="GO:0000155">
    <property type="term" value="F:phosphorelay sensor kinase activity"/>
    <property type="evidence" value="ECO:0007669"/>
    <property type="project" value="InterPro"/>
</dbReference>
<dbReference type="Proteomes" id="UP000401717">
    <property type="component" value="Unassembled WGS sequence"/>
</dbReference>
<dbReference type="InterPro" id="IPR003594">
    <property type="entry name" value="HATPase_dom"/>
</dbReference>
<dbReference type="EC" id="2.7.13.3" evidence="2"/>
<dbReference type="PANTHER" id="PTHR43065">
    <property type="entry name" value="SENSOR HISTIDINE KINASE"/>
    <property type="match status" value="1"/>
</dbReference>
<comment type="catalytic activity">
    <reaction evidence="1">
        <text>ATP + protein L-histidine = ADP + protein N-phospho-L-histidine.</text>
        <dbReference type="EC" id="2.7.13.3"/>
    </reaction>
</comment>
<evidence type="ECO:0000313" key="14">
    <source>
        <dbReference type="Proteomes" id="UP000401717"/>
    </source>
</evidence>
<dbReference type="EMBL" id="CABFVH010000001">
    <property type="protein sequence ID" value="VUF10631.1"/>
    <property type="molecule type" value="Genomic_DNA"/>
</dbReference>
<keyword evidence="4" id="KW-0808">Transferase</keyword>
<dbReference type="SMART" id="SM00388">
    <property type="entry name" value="HisKA"/>
    <property type="match status" value="1"/>
</dbReference>
<feature type="domain" description="PAS" evidence="11">
    <location>
        <begin position="68"/>
        <end position="94"/>
    </location>
</feature>
<keyword evidence="7" id="KW-0067">ATP-binding</keyword>
<dbReference type="SUPFAM" id="SSF55874">
    <property type="entry name" value="ATPase domain of HSP90 chaperone/DNA topoisomerase II/histidine kinase"/>
    <property type="match status" value="1"/>
</dbReference>
<dbReference type="AlphaFoldDB" id="A0A564FT78"/>
<accession>A0A564FT78</accession>
<dbReference type="CDD" id="cd00082">
    <property type="entry name" value="HisKA"/>
    <property type="match status" value="1"/>
</dbReference>
<dbReference type="Pfam" id="PF13426">
    <property type="entry name" value="PAS_9"/>
    <property type="match status" value="1"/>
</dbReference>
<evidence type="ECO:0000256" key="4">
    <source>
        <dbReference type="ARBA" id="ARBA00022679"/>
    </source>
</evidence>
<dbReference type="SMART" id="SM00091">
    <property type="entry name" value="PAS"/>
    <property type="match status" value="1"/>
</dbReference>
<keyword evidence="6" id="KW-0418">Kinase</keyword>
<dbReference type="Gene3D" id="3.30.565.10">
    <property type="entry name" value="Histidine kinase-like ATPase, C-terminal domain"/>
    <property type="match status" value="1"/>
</dbReference>
<evidence type="ECO:0000256" key="7">
    <source>
        <dbReference type="ARBA" id="ARBA00022840"/>
    </source>
</evidence>
<evidence type="ECO:0000313" key="12">
    <source>
        <dbReference type="EMBL" id="GJD55874.1"/>
    </source>
</evidence>
<evidence type="ECO:0000256" key="1">
    <source>
        <dbReference type="ARBA" id="ARBA00000085"/>
    </source>
</evidence>
<evidence type="ECO:0000259" key="11">
    <source>
        <dbReference type="PROSITE" id="PS50112"/>
    </source>
</evidence>
<dbReference type="SMART" id="SM00387">
    <property type="entry name" value="HATPase_c"/>
    <property type="match status" value="1"/>
</dbReference>
<dbReference type="InterPro" id="IPR003661">
    <property type="entry name" value="HisK_dim/P_dom"/>
</dbReference>
<dbReference type="InterPro" id="IPR000014">
    <property type="entry name" value="PAS"/>
</dbReference>
<evidence type="ECO:0000256" key="3">
    <source>
        <dbReference type="ARBA" id="ARBA00022553"/>
    </source>
</evidence>
<dbReference type="Gene3D" id="3.30.450.20">
    <property type="entry name" value="PAS domain"/>
    <property type="match status" value="1"/>
</dbReference>
<dbReference type="PANTHER" id="PTHR43065:SF46">
    <property type="entry name" value="C4-DICARBOXYLATE TRANSPORT SENSOR PROTEIN DCTB"/>
    <property type="match status" value="1"/>
</dbReference>
<dbReference type="Pfam" id="PF02518">
    <property type="entry name" value="HATPase_c"/>
    <property type="match status" value="1"/>
</dbReference>
<reference evidence="13 14" key="1">
    <citation type="submission" date="2019-06" db="EMBL/GenBank/DDBJ databases">
        <authorList>
            <person name="Rodrigo-Torres L."/>
            <person name="Arahal R. D."/>
            <person name="Lucena T."/>
        </authorList>
    </citation>
    <scope>NUCLEOTIDE SEQUENCE [LARGE SCALE GENOMIC DNA]</scope>
    <source>
        <strain evidence="13 14">SW08-7</strain>
    </source>
</reference>